<keyword evidence="5" id="KW-1185">Reference proteome</keyword>
<dbReference type="SUPFAM" id="SSF51735">
    <property type="entry name" value="NAD(P)-binding Rossmann-fold domains"/>
    <property type="match status" value="1"/>
</dbReference>
<dbReference type="OrthoDB" id="10058185at2759"/>
<dbReference type="InterPro" id="IPR036291">
    <property type="entry name" value="NAD(P)-bd_dom_sf"/>
</dbReference>
<dbReference type="Pfam" id="PF01073">
    <property type="entry name" value="3Beta_HSD"/>
    <property type="match status" value="1"/>
</dbReference>
<evidence type="ECO:0000256" key="2">
    <source>
        <dbReference type="ARBA" id="ARBA00023002"/>
    </source>
</evidence>
<protein>
    <recommendedName>
        <fullName evidence="3">3-beta hydroxysteroid dehydrogenase/isomerase domain-containing protein</fullName>
    </recommendedName>
</protein>
<evidence type="ECO:0000313" key="5">
    <source>
        <dbReference type="Proteomes" id="UP000305948"/>
    </source>
</evidence>
<name>A0A5C3MKN2_9AGAM</name>
<evidence type="ECO:0000259" key="3">
    <source>
        <dbReference type="Pfam" id="PF01073"/>
    </source>
</evidence>
<comment type="similarity">
    <text evidence="1">Belongs to the 3-beta-HSD family.</text>
</comment>
<sequence>MSSNDSFLVIGGSGFLGRAIVDMLLERGNQRVAVFDLKTDGNFDSRVQVYQGNILNEDELLSALNDSGTTCIIHTASPMPGAPAPSFWKVNVDGTRAVISAAVKAGVEKLIYTSSASTIFNGADIAGVDETTPFPKKHMDTYNETKAIAETIIVDANGHGGLKTAVLRPSGIFGPGDYQSIASYARLIDDGKTTMQLGDNTNLFDFLYVENAAYAFILAAEKLSGPVEENPVAGQVFIITNDDPWPFWNLARAVWKGLGHVPPKTTIIPRPVAMFIGLISEFWGWLTGKPALITRFRVTFACATRWFNISKAKTLLGYKPLYTMDEGVQKSVEWWKNEGSKRGY</sequence>
<dbReference type="EMBL" id="ML213535">
    <property type="protein sequence ID" value="TFK45959.1"/>
    <property type="molecule type" value="Genomic_DNA"/>
</dbReference>
<dbReference type="InterPro" id="IPR050177">
    <property type="entry name" value="Lipid_A_modif_metabolic_enz"/>
</dbReference>
<keyword evidence="2" id="KW-0560">Oxidoreductase</keyword>
<evidence type="ECO:0000313" key="4">
    <source>
        <dbReference type="EMBL" id="TFK45959.1"/>
    </source>
</evidence>
<dbReference type="Proteomes" id="UP000305948">
    <property type="component" value="Unassembled WGS sequence"/>
</dbReference>
<dbReference type="PANTHER" id="PTHR43245:SF51">
    <property type="entry name" value="SHORT CHAIN DEHYDROGENASE_REDUCTASE FAMILY 42E, MEMBER 2"/>
    <property type="match status" value="1"/>
</dbReference>
<dbReference type="Gene3D" id="3.40.50.720">
    <property type="entry name" value="NAD(P)-binding Rossmann-like Domain"/>
    <property type="match status" value="1"/>
</dbReference>
<gene>
    <name evidence="4" type="ORF">OE88DRAFT_1715206</name>
</gene>
<feature type="domain" description="3-beta hydroxysteroid dehydrogenase/isomerase" evidence="3">
    <location>
        <begin position="8"/>
        <end position="269"/>
    </location>
</feature>
<dbReference type="GO" id="GO:0006694">
    <property type="term" value="P:steroid biosynthetic process"/>
    <property type="evidence" value="ECO:0007669"/>
    <property type="project" value="InterPro"/>
</dbReference>
<proteinExistence type="inferred from homology"/>
<dbReference type="InterPro" id="IPR002225">
    <property type="entry name" value="3Beta_OHSteriod_DH/Estase"/>
</dbReference>
<dbReference type="PANTHER" id="PTHR43245">
    <property type="entry name" value="BIFUNCTIONAL POLYMYXIN RESISTANCE PROTEIN ARNA"/>
    <property type="match status" value="1"/>
</dbReference>
<dbReference type="STRING" id="5364.A0A5C3MKN2"/>
<dbReference type="GO" id="GO:0016616">
    <property type="term" value="F:oxidoreductase activity, acting on the CH-OH group of donors, NAD or NADP as acceptor"/>
    <property type="evidence" value="ECO:0007669"/>
    <property type="project" value="InterPro"/>
</dbReference>
<organism evidence="4 5">
    <name type="scientific">Heliocybe sulcata</name>
    <dbReference type="NCBI Taxonomy" id="5364"/>
    <lineage>
        <taxon>Eukaryota</taxon>
        <taxon>Fungi</taxon>
        <taxon>Dikarya</taxon>
        <taxon>Basidiomycota</taxon>
        <taxon>Agaricomycotina</taxon>
        <taxon>Agaricomycetes</taxon>
        <taxon>Gloeophyllales</taxon>
        <taxon>Gloeophyllaceae</taxon>
        <taxon>Heliocybe</taxon>
    </lineage>
</organism>
<reference evidence="4 5" key="1">
    <citation type="journal article" date="2019" name="Nat. Ecol. Evol.">
        <title>Megaphylogeny resolves global patterns of mushroom evolution.</title>
        <authorList>
            <person name="Varga T."/>
            <person name="Krizsan K."/>
            <person name="Foldi C."/>
            <person name="Dima B."/>
            <person name="Sanchez-Garcia M."/>
            <person name="Sanchez-Ramirez S."/>
            <person name="Szollosi G.J."/>
            <person name="Szarkandi J.G."/>
            <person name="Papp V."/>
            <person name="Albert L."/>
            <person name="Andreopoulos W."/>
            <person name="Angelini C."/>
            <person name="Antonin V."/>
            <person name="Barry K.W."/>
            <person name="Bougher N.L."/>
            <person name="Buchanan P."/>
            <person name="Buyck B."/>
            <person name="Bense V."/>
            <person name="Catcheside P."/>
            <person name="Chovatia M."/>
            <person name="Cooper J."/>
            <person name="Damon W."/>
            <person name="Desjardin D."/>
            <person name="Finy P."/>
            <person name="Geml J."/>
            <person name="Haridas S."/>
            <person name="Hughes K."/>
            <person name="Justo A."/>
            <person name="Karasinski D."/>
            <person name="Kautmanova I."/>
            <person name="Kiss B."/>
            <person name="Kocsube S."/>
            <person name="Kotiranta H."/>
            <person name="LaButti K.M."/>
            <person name="Lechner B.E."/>
            <person name="Liimatainen K."/>
            <person name="Lipzen A."/>
            <person name="Lukacs Z."/>
            <person name="Mihaltcheva S."/>
            <person name="Morgado L.N."/>
            <person name="Niskanen T."/>
            <person name="Noordeloos M.E."/>
            <person name="Ohm R.A."/>
            <person name="Ortiz-Santana B."/>
            <person name="Ovrebo C."/>
            <person name="Racz N."/>
            <person name="Riley R."/>
            <person name="Savchenko A."/>
            <person name="Shiryaev A."/>
            <person name="Soop K."/>
            <person name="Spirin V."/>
            <person name="Szebenyi C."/>
            <person name="Tomsovsky M."/>
            <person name="Tulloss R.E."/>
            <person name="Uehling J."/>
            <person name="Grigoriev I.V."/>
            <person name="Vagvolgyi C."/>
            <person name="Papp T."/>
            <person name="Martin F.M."/>
            <person name="Miettinen O."/>
            <person name="Hibbett D.S."/>
            <person name="Nagy L.G."/>
        </authorList>
    </citation>
    <scope>NUCLEOTIDE SEQUENCE [LARGE SCALE GENOMIC DNA]</scope>
    <source>
        <strain evidence="4 5">OMC1185</strain>
    </source>
</reference>
<evidence type="ECO:0000256" key="1">
    <source>
        <dbReference type="ARBA" id="ARBA00009219"/>
    </source>
</evidence>
<accession>A0A5C3MKN2</accession>
<dbReference type="AlphaFoldDB" id="A0A5C3MKN2"/>